<reference evidence="1" key="1">
    <citation type="submission" date="2018-05" db="EMBL/GenBank/DDBJ databases">
        <authorList>
            <person name="Lanie J.A."/>
            <person name="Ng W.-L."/>
            <person name="Kazmierczak K.M."/>
            <person name="Andrzejewski T.M."/>
            <person name="Davidsen T.M."/>
            <person name="Wayne K.J."/>
            <person name="Tettelin H."/>
            <person name="Glass J.I."/>
            <person name="Rusch D."/>
            <person name="Podicherti R."/>
            <person name="Tsui H.-C.T."/>
            <person name="Winkler M.E."/>
        </authorList>
    </citation>
    <scope>NUCLEOTIDE SEQUENCE</scope>
</reference>
<name>A0A383CQY8_9ZZZZ</name>
<sequence length="151" mass="17086">MAQMSVPSASFKCFRQFNGADFGALLSSHSALKQPIADRHFPTDSLQDKLVRELAGERTIAIKEVLECFEFFERVRKEIRAPCVVDLCCGHGLLGILFALFERRVERVILVDERIPLSFDKILAASIRVGPWVEEKVEYRVGPIAAAHEWL</sequence>
<proteinExistence type="predicted"/>
<dbReference type="AlphaFoldDB" id="A0A383CQY8"/>
<dbReference type="EMBL" id="UINC01210834">
    <property type="protein sequence ID" value="SVE34479.1"/>
    <property type="molecule type" value="Genomic_DNA"/>
</dbReference>
<organism evidence="1">
    <name type="scientific">marine metagenome</name>
    <dbReference type="NCBI Taxonomy" id="408172"/>
    <lineage>
        <taxon>unclassified sequences</taxon>
        <taxon>metagenomes</taxon>
        <taxon>ecological metagenomes</taxon>
    </lineage>
</organism>
<evidence type="ECO:0008006" key="2">
    <source>
        <dbReference type="Google" id="ProtNLM"/>
    </source>
</evidence>
<evidence type="ECO:0000313" key="1">
    <source>
        <dbReference type="EMBL" id="SVE34479.1"/>
    </source>
</evidence>
<gene>
    <name evidence="1" type="ORF">METZ01_LOCUS487333</name>
</gene>
<feature type="non-terminal residue" evidence="1">
    <location>
        <position position="151"/>
    </location>
</feature>
<protein>
    <recommendedName>
        <fullName evidence="2">Methyltransferase small domain-containing protein</fullName>
    </recommendedName>
</protein>
<accession>A0A383CQY8</accession>